<evidence type="ECO:0000256" key="1">
    <source>
        <dbReference type="ARBA" id="ARBA00006484"/>
    </source>
</evidence>
<gene>
    <name evidence="3" type="ORF">SAMN04488115_113151</name>
</gene>
<keyword evidence="4" id="KW-1185">Reference proteome</keyword>
<dbReference type="RefSeq" id="WP_103875163.1">
    <property type="nucleotide sequence ID" value="NZ_FNUY01000013.1"/>
</dbReference>
<dbReference type="PANTHER" id="PTHR42879:SF2">
    <property type="entry name" value="3-OXOACYL-[ACYL-CARRIER-PROTEIN] REDUCTASE FABG"/>
    <property type="match status" value="1"/>
</dbReference>
<dbReference type="PRINTS" id="PR00081">
    <property type="entry name" value="GDHRDH"/>
</dbReference>
<organism evidence="3 4">
    <name type="scientific">Bosea lathyri</name>
    <dbReference type="NCBI Taxonomy" id="1036778"/>
    <lineage>
        <taxon>Bacteria</taxon>
        <taxon>Pseudomonadati</taxon>
        <taxon>Pseudomonadota</taxon>
        <taxon>Alphaproteobacteria</taxon>
        <taxon>Hyphomicrobiales</taxon>
        <taxon>Boseaceae</taxon>
        <taxon>Bosea</taxon>
    </lineage>
</organism>
<dbReference type="NCBIfam" id="NF009466">
    <property type="entry name" value="PRK12826.1-2"/>
    <property type="match status" value="1"/>
</dbReference>
<dbReference type="OrthoDB" id="9804774at2"/>
<sequence>MTGPVAQDLSGRVALVTGASRNIGRAIALALARAGCAVIVAARTDRAALDEVVRTIEAEGGRALPVLGDVTDEAAVSSIVEAGVAAFGGLDILVNNAAIRTEATFEEMTLAQWRAVMALALDAPFLCAKAALPHLARSPAGAIINIGGLTAYIGAPRRAAVVAAKAGLDGLTKALAHDLAPQGITVNLVSPGLIETVRADGHQPHHHAKAANLVGRRGTPEEVAAMVRFLAGPDARYVTGQTMHVNGGAFLP</sequence>
<accession>A0A1H6D0G2</accession>
<proteinExistence type="inferred from homology"/>
<name>A0A1H6D0G2_9HYPH</name>
<evidence type="ECO:0000313" key="3">
    <source>
        <dbReference type="EMBL" id="SEG78544.1"/>
    </source>
</evidence>
<comment type="similarity">
    <text evidence="1">Belongs to the short-chain dehydrogenases/reductases (SDR) family.</text>
</comment>
<dbReference type="PANTHER" id="PTHR42879">
    <property type="entry name" value="3-OXOACYL-(ACYL-CARRIER-PROTEIN) REDUCTASE"/>
    <property type="match status" value="1"/>
</dbReference>
<dbReference type="Pfam" id="PF13561">
    <property type="entry name" value="adh_short_C2"/>
    <property type="match status" value="1"/>
</dbReference>
<evidence type="ECO:0000313" key="4">
    <source>
        <dbReference type="Proteomes" id="UP000236743"/>
    </source>
</evidence>
<dbReference type="InterPro" id="IPR050259">
    <property type="entry name" value="SDR"/>
</dbReference>
<dbReference type="FunFam" id="3.40.50.720:FF:000084">
    <property type="entry name" value="Short-chain dehydrogenase reductase"/>
    <property type="match status" value="1"/>
</dbReference>
<dbReference type="Proteomes" id="UP000236743">
    <property type="component" value="Unassembled WGS sequence"/>
</dbReference>
<evidence type="ECO:0000259" key="2">
    <source>
        <dbReference type="SMART" id="SM00822"/>
    </source>
</evidence>
<dbReference type="InterPro" id="IPR036291">
    <property type="entry name" value="NAD(P)-bd_dom_sf"/>
</dbReference>
<dbReference type="Gene3D" id="3.40.50.720">
    <property type="entry name" value="NAD(P)-binding Rossmann-like Domain"/>
    <property type="match status" value="1"/>
</dbReference>
<feature type="domain" description="Ketoreductase" evidence="2">
    <location>
        <begin position="12"/>
        <end position="192"/>
    </location>
</feature>
<dbReference type="SMART" id="SM00822">
    <property type="entry name" value="PKS_KR"/>
    <property type="match status" value="1"/>
</dbReference>
<dbReference type="InterPro" id="IPR057326">
    <property type="entry name" value="KR_dom"/>
</dbReference>
<dbReference type="AlphaFoldDB" id="A0A1H6D0G2"/>
<dbReference type="PRINTS" id="PR00080">
    <property type="entry name" value="SDRFAMILY"/>
</dbReference>
<dbReference type="SUPFAM" id="SSF51735">
    <property type="entry name" value="NAD(P)-binding Rossmann-fold domains"/>
    <property type="match status" value="1"/>
</dbReference>
<protein>
    <submittedName>
        <fullName evidence="3">3-oxoacyl-[acyl-carrier protein] reductase</fullName>
    </submittedName>
</protein>
<reference evidence="3 4" key="1">
    <citation type="submission" date="2016-10" db="EMBL/GenBank/DDBJ databases">
        <authorList>
            <person name="de Groot N.N."/>
        </authorList>
    </citation>
    <scope>NUCLEOTIDE SEQUENCE [LARGE SCALE GENOMIC DNA]</scope>
    <source>
        <strain evidence="3 4">DSM 26656</strain>
    </source>
</reference>
<dbReference type="InterPro" id="IPR002347">
    <property type="entry name" value="SDR_fam"/>
</dbReference>
<dbReference type="EMBL" id="FNUY01000013">
    <property type="protein sequence ID" value="SEG78544.1"/>
    <property type="molecule type" value="Genomic_DNA"/>
</dbReference>